<feature type="non-terminal residue" evidence="1">
    <location>
        <position position="1"/>
    </location>
</feature>
<accession>A0A0H2U065</accession>
<dbReference type="Gene3D" id="2.60.120.200">
    <property type="match status" value="1"/>
</dbReference>
<reference evidence="1" key="2">
    <citation type="submission" date="2011-03" db="EMBL/GenBank/DDBJ databases">
        <title>Annotation of Magnaporthe poae ATCC 64411.</title>
        <authorList>
            <person name="Ma L.-J."/>
            <person name="Dead R."/>
            <person name="Young S.K."/>
            <person name="Zeng Q."/>
            <person name="Gargeya S."/>
            <person name="Fitzgerald M."/>
            <person name="Haas B."/>
            <person name="Abouelleil A."/>
            <person name="Alvarado L."/>
            <person name="Arachchi H.M."/>
            <person name="Berlin A."/>
            <person name="Brown A."/>
            <person name="Chapman S.B."/>
            <person name="Chen Z."/>
            <person name="Dunbar C."/>
            <person name="Freedman E."/>
            <person name="Gearin G."/>
            <person name="Gellesch M."/>
            <person name="Goldberg J."/>
            <person name="Griggs A."/>
            <person name="Gujja S."/>
            <person name="Heiman D."/>
            <person name="Howarth C."/>
            <person name="Larson L."/>
            <person name="Lui A."/>
            <person name="MacDonald P.J.P."/>
            <person name="Mehta T."/>
            <person name="Montmayeur A."/>
            <person name="Murphy C."/>
            <person name="Neiman D."/>
            <person name="Pearson M."/>
            <person name="Priest M."/>
            <person name="Roberts A."/>
            <person name="Saif S."/>
            <person name="Shea T."/>
            <person name="Shenoy N."/>
            <person name="Sisk P."/>
            <person name="Stolte C."/>
            <person name="Sykes S."/>
            <person name="Yandava C."/>
            <person name="Wortman J."/>
            <person name="Nusbaum C."/>
            <person name="Birren B."/>
        </authorList>
    </citation>
    <scope>NUCLEOTIDE SEQUENCE</scope>
    <source>
        <strain evidence="1">ATCC 64411</strain>
    </source>
</reference>
<protein>
    <submittedName>
        <fullName evidence="1">Uncharacterized protein</fullName>
    </submittedName>
</protein>
<proteinExistence type="predicted"/>
<dbReference type="VEuPathDB" id="FungiDB:MAPG_06257"/>
<gene>
    <name evidence="1" type="ORF">MAPG_06257</name>
</gene>
<reference evidence="1" key="1">
    <citation type="submission" date="2010-05" db="EMBL/GenBank/DDBJ databases">
        <title>The Genome Sequence of Magnaporthe poae strain ATCC 64411.</title>
        <authorList>
            <consortium name="The Broad Institute Genome Sequencing Platform"/>
            <consortium name="Broad Institute Genome Sequencing Center for Infectious Disease"/>
            <person name="Ma L.-J."/>
            <person name="Dead R."/>
            <person name="Young S."/>
            <person name="Zeng Q."/>
            <person name="Koehrsen M."/>
            <person name="Alvarado L."/>
            <person name="Berlin A."/>
            <person name="Chapman S.B."/>
            <person name="Chen Z."/>
            <person name="Freedman E."/>
            <person name="Gellesch M."/>
            <person name="Goldberg J."/>
            <person name="Griggs A."/>
            <person name="Gujja S."/>
            <person name="Heilman E.R."/>
            <person name="Heiman D."/>
            <person name="Hepburn T."/>
            <person name="Howarth C."/>
            <person name="Jen D."/>
            <person name="Larson L."/>
            <person name="Mehta T."/>
            <person name="Neiman D."/>
            <person name="Pearson M."/>
            <person name="Roberts A."/>
            <person name="Saif S."/>
            <person name="Shea T."/>
            <person name="Shenoy N."/>
            <person name="Sisk P."/>
            <person name="Stolte C."/>
            <person name="Sykes S."/>
            <person name="Walk T."/>
            <person name="White J."/>
            <person name="Yandava C."/>
            <person name="Haas B."/>
            <person name="Nusbaum C."/>
            <person name="Birren B."/>
        </authorList>
    </citation>
    <scope>NUCLEOTIDE SEQUENCE</scope>
    <source>
        <strain evidence="1">ATCC 64411</strain>
    </source>
</reference>
<organism evidence="1">
    <name type="scientific">Magnaporthiopsis poae (strain ATCC 64411 / 73-15)</name>
    <name type="common">Kentucky bluegrass fungus</name>
    <name type="synonym">Magnaporthe poae</name>
    <dbReference type="NCBI Taxonomy" id="644358"/>
    <lineage>
        <taxon>Eukaryota</taxon>
        <taxon>Fungi</taxon>
        <taxon>Dikarya</taxon>
        <taxon>Ascomycota</taxon>
        <taxon>Pezizomycotina</taxon>
        <taxon>Sordariomycetes</taxon>
        <taxon>Sordariomycetidae</taxon>
        <taxon>Magnaporthales</taxon>
        <taxon>Magnaporthaceae</taxon>
        <taxon>Magnaporthiopsis</taxon>
    </lineage>
</organism>
<sequence length="61" mass="6766">SPVRQAVFSYSTDGSTWTRLGAATMINEWNYFTGYRFAAFNFATKALGGQVTLKSFSRSLS</sequence>
<name>A0A0H2U065_MAGP6</name>
<evidence type="ECO:0000313" key="1">
    <source>
        <dbReference type="EMBL" id="KLU87256.1"/>
    </source>
</evidence>
<dbReference type="AlphaFoldDB" id="A0A0H2U065"/>
<dbReference type="OrthoDB" id="2139957at2759"/>
<dbReference type="EMBL" id="GL876970">
    <property type="protein sequence ID" value="KLU87256.1"/>
    <property type="molecule type" value="Genomic_DNA"/>
</dbReference>